<reference evidence="1" key="1">
    <citation type="submission" date="2022-07" db="EMBL/GenBank/DDBJ databases">
        <title>Genome Sequence of Phlebia brevispora.</title>
        <authorList>
            <person name="Buettner E."/>
        </authorList>
    </citation>
    <scope>NUCLEOTIDE SEQUENCE</scope>
    <source>
        <strain evidence="1">MPL23</strain>
    </source>
</reference>
<accession>A0ACC1SJY3</accession>
<keyword evidence="2" id="KW-1185">Reference proteome</keyword>
<protein>
    <submittedName>
        <fullName evidence="1">Uncharacterized protein</fullName>
    </submittedName>
</protein>
<gene>
    <name evidence="1" type="ORF">NM688_g6112</name>
</gene>
<evidence type="ECO:0000313" key="1">
    <source>
        <dbReference type="EMBL" id="KAJ3541242.1"/>
    </source>
</evidence>
<sequence length="602" mass="65395">MDGSIVGRAKVSRAGIIGAGPRSDSPVRAAAGVAEARSITSSGFEVPSSSDHCYPAPSALSRCTPEGSSSPIPDVVVVDDWVTSGTKRRKSSSTVSAGSGPNRRTDRLMKTRSDARAKTSSRQDASQMVPGADDGARVTPPASLKTESVVLPASSALPTPASSLAKTRSKRHSHHKSKPVSVEQASFQSRKDARLVAGSVEETKSIRAWTMSTVSLVIPSPATTVPSSGGDPPAQHSVISPSWRTSSYSPSLASEFLMVEASSVGVARRKQTADALSRKSSSKSGLRESASRLLSPIAVPPVPSLKGVSDNLQDRLQDSSSPSGDLESALPWNLDRFLEVTDFRRSFGFKDFHRFSQVFRDTAASMKNSHLLSLSQASGDRARNIVRLAMYQHVMLCDDSQSLAAGDTFSTMQAVVEYIADVVTMAIPDERYDVRVRFVNSPVEMNSRSELKGGFEAVCPAGENNLGVSLRDRVLGPFVYDVLRIRNKLLERPLLVSVIIDSAPQFEQRTVFRDAVAECKARLEEARYAPTTVLFVIFVTGDTTEVKEYVDDLREDAALRDVVYFPADSLRERYYELRPNIGKFGEWVMNMLMAPVLRLEEV</sequence>
<proteinExistence type="predicted"/>
<evidence type="ECO:0000313" key="2">
    <source>
        <dbReference type="Proteomes" id="UP001148662"/>
    </source>
</evidence>
<comment type="caution">
    <text evidence="1">The sequence shown here is derived from an EMBL/GenBank/DDBJ whole genome shotgun (WGS) entry which is preliminary data.</text>
</comment>
<organism evidence="1 2">
    <name type="scientific">Phlebia brevispora</name>
    <dbReference type="NCBI Taxonomy" id="194682"/>
    <lineage>
        <taxon>Eukaryota</taxon>
        <taxon>Fungi</taxon>
        <taxon>Dikarya</taxon>
        <taxon>Basidiomycota</taxon>
        <taxon>Agaricomycotina</taxon>
        <taxon>Agaricomycetes</taxon>
        <taxon>Polyporales</taxon>
        <taxon>Meruliaceae</taxon>
        <taxon>Phlebia</taxon>
    </lineage>
</organism>
<dbReference type="EMBL" id="JANHOG010001214">
    <property type="protein sequence ID" value="KAJ3541242.1"/>
    <property type="molecule type" value="Genomic_DNA"/>
</dbReference>
<name>A0ACC1SJY3_9APHY</name>
<dbReference type="Proteomes" id="UP001148662">
    <property type="component" value="Unassembled WGS sequence"/>
</dbReference>